<dbReference type="OrthoDB" id="3226017at2"/>
<dbReference type="PANTHER" id="PTHR43649">
    <property type="entry name" value="ARABINOSE-BINDING PROTEIN-RELATED"/>
    <property type="match status" value="1"/>
</dbReference>
<dbReference type="Pfam" id="PF13416">
    <property type="entry name" value="SBP_bac_8"/>
    <property type="match status" value="1"/>
</dbReference>
<dbReference type="Proteomes" id="UP000198981">
    <property type="component" value="Unassembled WGS sequence"/>
</dbReference>
<keyword evidence="1" id="KW-0732">Signal</keyword>
<keyword evidence="3" id="KW-1185">Reference proteome</keyword>
<dbReference type="Gene3D" id="3.40.190.10">
    <property type="entry name" value="Periplasmic binding protein-like II"/>
    <property type="match status" value="1"/>
</dbReference>
<accession>A0A1G4XF95</accession>
<dbReference type="EMBL" id="FMUH01000001">
    <property type="protein sequence ID" value="SCX39841.1"/>
    <property type="molecule type" value="Genomic_DNA"/>
</dbReference>
<dbReference type="RefSeq" id="WP_092799820.1">
    <property type="nucleotide sequence ID" value="NZ_FMUH01000001.1"/>
</dbReference>
<gene>
    <name evidence="2" type="ORF">SAMN03159343_0807</name>
</gene>
<sequence length="435" mass="45838">MLVSRRAKAAAAAAVSLALLTSACGGDAGDDDGGKTTLTLGLYGTFGYEEAGLYDEYMELHPDIKIEQTVVAQSGPYYQALQTRLAAGSGMADIQGIEIGFVSDVVQNHADAFVDFAAEDDAADLQDTFYDWKWDQASTTDGRTIALGTDAGPQAMCYRQDLFAEAGLPTDPAAVSALWPTWDDYIATGQQFSSSPTRPEGTAFVDSPNSVFAPAVRQGEVTYADDEGNPVVEDSDGVQTAWGLASRAAGDGLTAQLGQFSDEWTAAFANDGFATIACPSWMLNYITSQLGDEGAGKWNIATLPGQSQAGSTWGGSWLGVPSSGEHVEEAKELVEWLTAPEQQVKMFVSQGFFPSSSVAAESPEVTGATSEYFSDAPIGEIFGTAADAVRRNPISPYDTQIQDAFSQALTTVADGSRSPDQAYDDALAAIEQVTG</sequence>
<dbReference type="PANTHER" id="PTHR43649:SF32">
    <property type="entry name" value="SUGAR BINDING SECRETED PROTEIN"/>
    <property type="match status" value="1"/>
</dbReference>
<proteinExistence type="predicted"/>
<evidence type="ECO:0000313" key="2">
    <source>
        <dbReference type="EMBL" id="SCX39841.1"/>
    </source>
</evidence>
<feature type="signal peptide" evidence="1">
    <location>
        <begin position="1"/>
        <end position="28"/>
    </location>
</feature>
<reference evidence="3" key="1">
    <citation type="submission" date="2016-10" db="EMBL/GenBank/DDBJ databases">
        <authorList>
            <person name="Varghese N."/>
            <person name="Submissions S."/>
        </authorList>
    </citation>
    <scope>NUCLEOTIDE SEQUENCE [LARGE SCALE GENOMIC DNA]</scope>
    <source>
        <strain evidence="3">DSM 45722</strain>
    </source>
</reference>
<dbReference type="SUPFAM" id="SSF53850">
    <property type="entry name" value="Periplasmic binding protein-like II"/>
    <property type="match status" value="1"/>
</dbReference>
<name>A0A1G4XF95_9ACTN</name>
<evidence type="ECO:0000313" key="3">
    <source>
        <dbReference type="Proteomes" id="UP000198981"/>
    </source>
</evidence>
<protein>
    <submittedName>
        <fullName evidence="2">Cellobiose-binding protein</fullName>
    </submittedName>
</protein>
<dbReference type="InterPro" id="IPR006059">
    <property type="entry name" value="SBP"/>
</dbReference>
<evidence type="ECO:0000256" key="1">
    <source>
        <dbReference type="SAM" id="SignalP"/>
    </source>
</evidence>
<dbReference type="PROSITE" id="PS51257">
    <property type="entry name" value="PROKAR_LIPOPROTEIN"/>
    <property type="match status" value="1"/>
</dbReference>
<feature type="chain" id="PRO_5011528372" evidence="1">
    <location>
        <begin position="29"/>
        <end position="435"/>
    </location>
</feature>
<dbReference type="InterPro" id="IPR050490">
    <property type="entry name" value="Bact_solute-bd_prot1"/>
</dbReference>
<dbReference type="AlphaFoldDB" id="A0A1G4XF95"/>
<dbReference type="STRING" id="1960309.SAMN03159343_0807"/>
<organism evidence="2 3">
    <name type="scientific">Klenkia marina</name>
    <dbReference type="NCBI Taxonomy" id="1960309"/>
    <lineage>
        <taxon>Bacteria</taxon>
        <taxon>Bacillati</taxon>
        <taxon>Actinomycetota</taxon>
        <taxon>Actinomycetes</taxon>
        <taxon>Geodermatophilales</taxon>
        <taxon>Geodermatophilaceae</taxon>
        <taxon>Klenkia</taxon>
    </lineage>
</organism>